<keyword evidence="4" id="KW-1185">Reference proteome</keyword>
<evidence type="ECO:0000259" key="2">
    <source>
        <dbReference type="Pfam" id="PF20661"/>
    </source>
</evidence>
<feature type="domain" description="Transcriptional regulator SutA RNAP-binding" evidence="2">
    <location>
        <begin position="6"/>
        <end position="38"/>
    </location>
</feature>
<dbReference type="EMBL" id="VCQT01000036">
    <property type="protein sequence ID" value="TMW12126.1"/>
    <property type="molecule type" value="Genomic_DNA"/>
</dbReference>
<feature type="compositionally biased region" description="Basic residues" evidence="1">
    <location>
        <begin position="73"/>
        <end position="91"/>
    </location>
</feature>
<reference evidence="3 4" key="1">
    <citation type="submission" date="2019-05" db="EMBL/GenBank/DDBJ databases">
        <title>Genome of Alcanivorax gelatiniphagus, an oil degrading marine bacteria.</title>
        <authorList>
            <person name="Kwon K.K."/>
        </authorList>
    </citation>
    <scope>NUCLEOTIDE SEQUENCE [LARGE SCALE GENOMIC DNA]</scope>
    <source>
        <strain evidence="3 4">MEBiC 08158</strain>
    </source>
</reference>
<feature type="compositionally biased region" description="Basic and acidic residues" evidence="1">
    <location>
        <begin position="1"/>
        <end position="20"/>
    </location>
</feature>
<evidence type="ECO:0000256" key="1">
    <source>
        <dbReference type="SAM" id="MobiDB-lite"/>
    </source>
</evidence>
<comment type="caution">
    <text evidence="3">The sequence shown here is derived from an EMBL/GenBank/DDBJ whole genome shotgun (WGS) entry which is preliminary data.</text>
</comment>
<dbReference type="InterPro" id="IPR049191">
    <property type="entry name" value="SutA_RBD"/>
</dbReference>
<organism evidence="3 4">
    <name type="scientific">Alloalcanivorax gelatiniphagus</name>
    <dbReference type="NCBI Taxonomy" id="1194167"/>
    <lineage>
        <taxon>Bacteria</taxon>
        <taxon>Pseudomonadati</taxon>
        <taxon>Pseudomonadota</taxon>
        <taxon>Gammaproteobacteria</taxon>
        <taxon>Oceanospirillales</taxon>
        <taxon>Alcanivoracaceae</taxon>
        <taxon>Alloalcanivorax</taxon>
    </lineage>
</organism>
<evidence type="ECO:0000313" key="3">
    <source>
        <dbReference type="EMBL" id="TMW12126.1"/>
    </source>
</evidence>
<dbReference type="Proteomes" id="UP000739180">
    <property type="component" value="Unassembled WGS sequence"/>
</dbReference>
<evidence type="ECO:0000313" key="4">
    <source>
        <dbReference type="Proteomes" id="UP000739180"/>
    </source>
</evidence>
<gene>
    <name evidence="3" type="ORF">FGS76_11565</name>
</gene>
<protein>
    <recommendedName>
        <fullName evidence="2">Transcriptional regulator SutA RNAP-binding domain-containing protein</fullName>
    </recommendedName>
</protein>
<sequence length="107" mass="12205">MKVRNSKEQQRQRLREDMERFLSGGGRIKKVPSGTSGNAPDQPGDRRSFPFTQGPPATRTDLSKVAATIDARKKARRARRPAAKRGGPRRKLVYDDFGEPIRWVWED</sequence>
<name>A0ABY2XJK1_9GAMM</name>
<accession>A0ABY2XJK1</accession>
<dbReference type="RefSeq" id="WP_138772800.1">
    <property type="nucleotide sequence ID" value="NZ_JBHSSX010000008.1"/>
</dbReference>
<dbReference type="Pfam" id="PF20661">
    <property type="entry name" value="SutA-RBD"/>
    <property type="match status" value="1"/>
</dbReference>
<proteinExistence type="predicted"/>
<feature type="region of interest" description="Disordered" evidence="1">
    <location>
        <begin position="1"/>
        <end position="92"/>
    </location>
</feature>